<reference evidence="2 3" key="1">
    <citation type="submission" date="2017-06" db="EMBL/GenBank/DDBJ databases">
        <title>A platform for efficient transgenesis in Macrostomum lignano, a flatworm model organism for stem cell research.</title>
        <authorList>
            <person name="Berezikov E."/>
        </authorList>
    </citation>
    <scope>NUCLEOTIDE SEQUENCE [LARGE SCALE GENOMIC DNA]</scope>
    <source>
        <strain evidence="2">DV1</strain>
        <tissue evidence="2">Whole organism</tissue>
    </source>
</reference>
<dbReference type="CDD" id="cd22976">
    <property type="entry name" value="DD_EFCAB10"/>
    <property type="match status" value="1"/>
</dbReference>
<dbReference type="InterPro" id="IPR011992">
    <property type="entry name" value="EF-hand-dom_pair"/>
</dbReference>
<dbReference type="GO" id="GO:0005509">
    <property type="term" value="F:calcium ion binding"/>
    <property type="evidence" value="ECO:0007669"/>
    <property type="project" value="InterPro"/>
</dbReference>
<dbReference type="InterPro" id="IPR002048">
    <property type="entry name" value="EF_hand_dom"/>
</dbReference>
<proteinExistence type="predicted"/>
<dbReference type="AlphaFoldDB" id="A0A267FN38"/>
<dbReference type="Proteomes" id="UP000215902">
    <property type="component" value="Unassembled WGS sequence"/>
</dbReference>
<dbReference type="InterPro" id="IPR049760">
    <property type="entry name" value="DD_EFCAB10"/>
</dbReference>
<name>A0A267FN38_9PLAT</name>
<dbReference type="OrthoDB" id="10260455at2759"/>
<dbReference type="Gene3D" id="1.20.890.10">
    <property type="entry name" value="cAMP-dependent protein kinase regulatory subunit, dimerization-anchoring domain"/>
    <property type="match status" value="1"/>
</dbReference>
<dbReference type="PROSITE" id="PS50222">
    <property type="entry name" value="EF_HAND_2"/>
    <property type="match status" value="1"/>
</dbReference>
<dbReference type="EMBL" id="NIVC01000940">
    <property type="protein sequence ID" value="PAA74537.1"/>
    <property type="molecule type" value="Genomic_DNA"/>
</dbReference>
<accession>A0A267FN38</accession>
<dbReference type="InterPro" id="IPR039879">
    <property type="entry name" value="EFC10"/>
</dbReference>
<dbReference type="SUPFAM" id="SSF47391">
    <property type="entry name" value="Dimerization-anchoring domain of cAMP-dependent PK regulatory subunit"/>
    <property type="match status" value="1"/>
</dbReference>
<dbReference type="STRING" id="282301.A0A267FN38"/>
<dbReference type="Pfam" id="PF24548">
    <property type="entry name" value="EF_EFCAB10_C"/>
    <property type="match status" value="1"/>
</dbReference>
<dbReference type="SUPFAM" id="SSF47473">
    <property type="entry name" value="EF-hand"/>
    <property type="match status" value="1"/>
</dbReference>
<evidence type="ECO:0000313" key="3">
    <source>
        <dbReference type="Proteomes" id="UP000215902"/>
    </source>
</evidence>
<dbReference type="InterPro" id="IPR056587">
    <property type="entry name" value="EF_EFCAB10_C"/>
</dbReference>
<comment type="caution">
    <text evidence="2">The sequence shown here is derived from an EMBL/GenBank/DDBJ whole genome shotgun (WGS) entry which is preliminary data.</text>
</comment>
<sequence length="141" mass="15913">ATEPTKIMENWPRQQEAEMYLQKHKIRELFNNLSAQLIFELPNDPKAFMVEHLKTLAGSKTAPEKAPCLFDDSNLTAIFHMLDAAGRGYVTKNQYAEAMETLGLSHFDRYPPGGDNDMITLDTFVREGRKGLTKQSATYSG</sequence>
<gene>
    <name evidence="2" type="ORF">BOX15_Mlig006014g2</name>
</gene>
<keyword evidence="3" id="KW-1185">Reference proteome</keyword>
<evidence type="ECO:0000259" key="1">
    <source>
        <dbReference type="PROSITE" id="PS50222"/>
    </source>
</evidence>
<feature type="non-terminal residue" evidence="2">
    <location>
        <position position="1"/>
    </location>
</feature>
<dbReference type="PANTHER" id="PTHR21847">
    <property type="entry name" value="EF-HAND CALCIUM-BINDING DOMAIN-CONTAINING PROTEIN 10"/>
    <property type="match status" value="1"/>
</dbReference>
<feature type="domain" description="EF-hand" evidence="1">
    <location>
        <begin position="70"/>
        <end position="105"/>
    </location>
</feature>
<organism evidence="2 3">
    <name type="scientific">Macrostomum lignano</name>
    <dbReference type="NCBI Taxonomy" id="282301"/>
    <lineage>
        <taxon>Eukaryota</taxon>
        <taxon>Metazoa</taxon>
        <taxon>Spiralia</taxon>
        <taxon>Lophotrochozoa</taxon>
        <taxon>Platyhelminthes</taxon>
        <taxon>Rhabditophora</taxon>
        <taxon>Macrostomorpha</taxon>
        <taxon>Macrostomida</taxon>
        <taxon>Macrostomidae</taxon>
        <taxon>Macrostomum</taxon>
    </lineage>
</organism>
<evidence type="ECO:0000313" key="2">
    <source>
        <dbReference type="EMBL" id="PAA74537.1"/>
    </source>
</evidence>
<dbReference type="PANTHER" id="PTHR21847:SF1">
    <property type="entry name" value="EF-HAND CALCIUM-BINDING DOMAIN-CONTAINING PROTEIN 10"/>
    <property type="match status" value="1"/>
</dbReference>
<protein>
    <recommendedName>
        <fullName evidence="1">EF-hand domain-containing protein</fullName>
    </recommendedName>
</protein>